<reference evidence="1 2" key="1">
    <citation type="journal article" date="2015" name="Stand. Genomic Sci.">
        <title>Genomic Encyclopedia of Bacterial and Archaeal Type Strains, Phase III: the genomes of soil and plant-associated and newly described type strains.</title>
        <authorList>
            <person name="Whitman W.B."/>
            <person name="Woyke T."/>
            <person name="Klenk H.P."/>
            <person name="Zhou Y."/>
            <person name="Lilburn T.G."/>
            <person name="Beck B.J."/>
            <person name="De Vos P."/>
            <person name="Vandamme P."/>
            <person name="Eisen J.A."/>
            <person name="Garrity G."/>
            <person name="Hugenholtz P."/>
            <person name="Kyrpides N.C."/>
        </authorList>
    </citation>
    <scope>NUCLEOTIDE SEQUENCE [LARGE SCALE GENOMIC DNA]</scope>
    <source>
        <strain evidence="1 2">CGMCC 1.5364</strain>
    </source>
</reference>
<evidence type="ECO:0000313" key="1">
    <source>
        <dbReference type="EMBL" id="TWI34984.1"/>
    </source>
</evidence>
<dbReference type="RefSeq" id="WP_145397195.1">
    <property type="nucleotide sequence ID" value="NZ_VLKU01000004.1"/>
</dbReference>
<evidence type="ECO:0000313" key="2">
    <source>
        <dbReference type="Proteomes" id="UP000316225"/>
    </source>
</evidence>
<protein>
    <recommendedName>
        <fullName evidence="3">Cell division protein FtsL</fullName>
    </recommendedName>
</protein>
<keyword evidence="2" id="KW-1185">Reference proteome</keyword>
<sequence length="111" mass="12909">MRSILYLFTVLVVMGLAFWAYRENYRTQAEINKMADVQREMSVLRENLAILRAEWAYQNRPERLRELVNLNFDKLKLLPLTSDQFVDVGHVAYPAPPPAPAEDAPSEETER</sequence>
<proteinExistence type="predicted"/>
<accession>A0A562NS14</accession>
<evidence type="ECO:0008006" key="3">
    <source>
        <dbReference type="Google" id="ProtNLM"/>
    </source>
</evidence>
<name>A0A562NS14_9RHOB</name>
<gene>
    <name evidence="1" type="ORF">IQ24_01493</name>
</gene>
<organism evidence="1 2">
    <name type="scientific">Paracoccus sulfuroxidans</name>
    <dbReference type="NCBI Taxonomy" id="384678"/>
    <lineage>
        <taxon>Bacteria</taxon>
        <taxon>Pseudomonadati</taxon>
        <taxon>Pseudomonadota</taxon>
        <taxon>Alphaproteobacteria</taxon>
        <taxon>Rhodobacterales</taxon>
        <taxon>Paracoccaceae</taxon>
        <taxon>Paracoccus</taxon>
    </lineage>
</organism>
<dbReference type="EMBL" id="VLKU01000004">
    <property type="protein sequence ID" value="TWI34984.1"/>
    <property type="molecule type" value="Genomic_DNA"/>
</dbReference>
<dbReference type="Proteomes" id="UP000316225">
    <property type="component" value="Unassembled WGS sequence"/>
</dbReference>
<dbReference type="AlphaFoldDB" id="A0A562NS14"/>
<dbReference type="OrthoDB" id="7165680at2"/>
<comment type="caution">
    <text evidence="1">The sequence shown here is derived from an EMBL/GenBank/DDBJ whole genome shotgun (WGS) entry which is preliminary data.</text>
</comment>